<gene>
    <name evidence="3" type="ORF">dnl_47980</name>
</gene>
<sequence length="268" mass="30734">MQDKFIKIPIVMAAFGTTRRAMETYSFIDNYCKKRFPGHDILWAFSSRMVKDWSKKRHDIDILHPYQVLNQLEDQGHKWAVVQSMHLMCGHEFYRLVEEIKDCEIRTSVGLPLLCEPEDYQAAVTIFSNSFPDIDQEAVIMVGHGTDHPGWCTYLALNYIFSENFKSGIYVGVVEKNGYPPRDKIIQEVKHAGYKKVRLIPFMLVAGMHVEDDLAGSEDSWQKAFEEQGISVFVENKGLGFHKKIIELYCRHIENALDVIPGVSGNLS</sequence>
<dbReference type="EMBL" id="CP061799">
    <property type="protein sequence ID" value="QTA82423.1"/>
    <property type="molecule type" value="Genomic_DNA"/>
</dbReference>
<name>A0A975GIY7_9BACT</name>
<dbReference type="PIRSF" id="PIRSF033579">
    <property type="entry name" value="Anaer_Co_chel"/>
    <property type="match status" value="1"/>
</dbReference>
<keyword evidence="2" id="KW-0479">Metal-binding</keyword>
<dbReference type="GO" id="GO:0046872">
    <property type="term" value="F:metal ion binding"/>
    <property type="evidence" value="ECO:0007669"/>
    <property type="project" value="UniProtKB-KW"/>
</dbReference>
<feature type="binding site" evidence="2">
    <location>
        <position position="175"/>
    </location>
    <ligand>
        <name>Co(2+)</name>
        <dbReference type="ChEBI" id="CHEBI:48828"/>
    </ligand>
</feature>
<dbReference type="SUPFAM" id="SSF53800">
    <property type="entry name" value="Chelatase"/>
    <property type="match status" value="1"/>
</dbReference>
<organism evidence="3 4">
    <name type="scientific">Desulfonema limicola</name>
    <dbReference type="NCBI Taxonomy" id="45656"/>
    <lineage>
        <taxon>Bacteria</taxon>
        <taxon>Pseudomonadati</taxon>
        <taxon>Thermodesulfobacteriota</taxon>
        <taxon>Desulfobacteria</taxon>
        <taxon>Desulfobacterales</taxon>
        <taxon>Desulfococcaceae</taxon>
        <taxon>Desulfonema</taxon>
    </lineage>
</organism>
<feature type="active site" description="Proton acceptor" evidence="1">
    <location>
        <position position="144"/>
    </location>
</feature>
<dbReference type="GO" id="GO:0019251">
    <property type="term" value="P:anaerobic cobalamin biosynthetic process"/>
    <property type="evidence" value="ECO:0007669"/>
    <property type="project" value="InterPro"/>
</dbReference>
<dbReference type="RefSeq" id="WP_246514767.1">
    <property type="nucleotide sequence ID" value="NZ_CP061799.1"/>
</dbReference>
<dbReference type="CDD" id="cd03413">
    <property type="entry name" value="CbiK_C"/>
    <property type="match status" value="1"/>
</dbReference>
<protein>
    <submittedName>
        <fullName evidence="3">Anaerobic cobalt chelatase</fullName>
    </submittedName>
</protein>
<dbReference type="Proteomes" id="UP000663720">
    <property type="component" value="Chromosome"/>
</dbReference>
<dbReference type="Gene3D" id="3.40.50.1400">
    <property type="match status" value="2"/>
</dbReference>
<feature type="binding site" evidence="2">
    <location>
        <position position="209"/>
    </location>
    <ligand>
        <name>Co(2+)</name>
        <dbReference type="ChEBI" id="CHEBI:48828"/>
    </ligand>
</feature>
<dbReference type="Pfam" id="PF06180">
    <property type="entry name" value="CbiK"/>
    <property type="match status" value="1"/>
</dbReference>
<accession>A0A975GIY7</accession>
<evidence type="ECO:0000256" key="1">
    <source>
        <dbReference type="PIRSR" id="PIRSR033579-1"/>
    </source>
</evidence>
<keyword evidence="2" id="KW-0170">Cobalt</keyword>
<reference evidence="3" key="1">
    <citation type="journal article" date="2021" name="Microb. Physiol.">
        <title>Proteogenomic Insights into the Physiology of Marine, Sulfate-Reducing, Filamentous Desulfonema limicola and Desulfonema magnum.</title>
        <authorList>
            <person name="Schnaars V."/>
            <person name="Wohlbrand L."/>
            <person name="Scheve S."/>
            <person name="Hinrichs C."/>
            <person name="Reinhardt R."/>
            <person name="Rabus R."/>
        </authorList>
    </citation>
    <scope>NUCLEOTIDE SEQUENCE</scope>
    <source>
        <strain evidence="3">5ac10</strain>
    </source>
</reference>
<dbReference type="KEGG" id="dli:dnl_47980"/>
<keyword evidence="4" id="KW-1185">Reference proteome</keyword>
<dbReference type="InterPro" id="IPR010388">
    <property type="entry name" value="Anaerobic_Co-chelatase"/>
</dbReference>
<proteinExistence type="predicted"/>
<dbReference type="GO" id="GO:0016852">
    <property type="term" value="F:sirohydrochlorin cobaltochelatase activity"/>
    <property type="evidence" value="ECO:0007669"/>
    <property type="project" value="InterPro"/>
</dbReference>
<evidence type="ECO:0000256" key="2">
    <source>
        <dbReference type="PIRSR" id="PIRSR033579-3"/>
    </source>
</evidence>
<feature type="binding site" evidence="2">
    <location>
        <position position="144"/>
    </location>
    <ligand>
        <name>Co(2+)</name>
        <dbReference type="ChEBI" id="CHEBI:48828"/>
    </ligand>
</feature>
<evidence type="ECO:0000313" key="4">
    <source>
        <dbReference type="Proteomes" id="UP000663720"/>
    </source>
</evidence>
<evidence type="ECO:0000313" key="3">
    <source>
        <dbReference type="EMBL" id="QTA82423.1"/>
    </source>
</evidence>
<dbReference type="AlphaFoldDB" id="A0A975GIY7"/>